<name>A0A1Y5EN25_COLPS</name>
<comment type="caution">
    <text evidence="1">The sequence shown here is derived from an EMBL/GenBank/DDBJ whole genome shotgun (WGS) entry which is preliminary data.</text>
</comment>
<dbReference type="AlphaFoldDB" id="A0A1Y5EN25"/>
<accession>A0A1Y5EN25</accession>
<sequence>MTPTANSLNVCLELNSKPDHNIKNNTINLGFDNRINAYLVIYPLNHAFSSGTGILAIGIFTLN</sequence>
<evidence type="ECO:0000313" key="1">
    <source>
        <dbReference type="EMBL" id="OUR82007.1"/>
    </source>
</evidence>
<proteinExistence type="predicted"/>
<dbReference type="Proteomes" id="UP000243053">
    <property type="component" value="Unassembled WGS sequence"/>
</dbReference>
<dbReference type="EMBL" id="MAAF01000042">
    <property type="protein sequence ID" value="OUR82007.1"/>
    <property type="molecule type" value="Genomic_DNA"/>
</dbReference>
<organism evidence="1 2">
    <name type="scientific">Colwellia psychrerythraea</name>
    <name type="common">Vibrio psychroerythus</name>
    <dbReference type="NCBI Taxonomy" id="28229"/>
    <lineage>
        <taxon>Bacteria</taxon>
        <taxon>Pseudomonadati</taxon>
        <taxon>Pseudomonadota</taxon>
        <taxon>Gammaproteobacteria</taxon>
        <taxon>Alteromonadales</taxon>
        <taxon>Colwelliaceae</taxon>
        <taxon>Colwellia</taxon>
    </lineage>
</organism>
<protein>
    <submittedName>
        <fullName evidence="1">Uncharacterized protein</fullName>
    </submittedName>
</protein>
<evidence type="ECO:0000313" key="2">
    <source>
        <dbReference type="Proteomes" id="UP000243053"/>
    </source>
</evidence>
<reference evidence="2" key="1">
    <citation type="journal article" date="2017" name="Proc. Natl. Acad. Sci. U.S.A.">
        <title>Simulation of Deepwater Horizon oil plume reveals substrate specialization within a complex community of hydrocarbon degraders.</title>
        <authorList>
            <person name="Hu P."/>
            <person name="Dubinsky E.A."/>
            <person name="Probst A.J."/>
            <person name="Wang J."/>
            <person name="Sieber C.M.K."/>
            <person name="Tom L.M."/>
            <person name="Gardinali P."/>
            <person name="Banfield J.F."/>
            <person name="Atlas R.M."/>
            <person name="Andersen G.L."/>
        </authorList>
    </citation>
    <scope>NUCLEOTIDE SEQUENCE [LARGE SCALE GENOMIC DNA]</scope>
</reference>
<gene>
    <name evidence="1" type="ORF">A9Q75_06835</name>
</gene>